<protein>
    <recommendedName>
        <fullName evidence="1">non-specific serine/threonine protein kinase</fullName>
        <ecNumber evidence="1">2.7.11.1</ecNumber>
    </recommendedName>
</protein>
<dbReference type="SUPFAM" id="SSF56112">
    <property type="entry name" value="Protein kinase-like (PK-like)"/>
    <property type="match status" value="1"/>
</dbReference>
<evidence type="ECO:0000256" key="3">
    <source>
        <dbReference type="ARBA" id="ARBA00022679"/>
    </source>
</evidence>
<evidence type="ECO:0000256" key="2">
    <source>
        <dbReference type="ARBA" id="ARBA00022527"/>
    </source>
</evidence>
<keyword evidence="5" id="KW-0418">Kinase</keyword>
<keyword evidence="3" id="KW-0808">Transferase</keyword>
<sequence length="454" mass="51037">MEYCSGGTLQKHIESRKHIGFSMLRIGGYIQQLVDGLLFIHSCNVTHRDMKSENIMMTQDLDIKISDFGTGKALPEGCDGAMTMTGGDIMVIPPEFAHRAQGVPTMGLVGPKYDMWGLGCIIGEMVTLKILRKDRCRQQPLCLNQKEYSELIKECKEAHKGRFYSLIHGLLQKDPNKRLSSSEVSQILEEALRTVKPPLSSSAQCATIERLLMQGYTQAQCDEVWQMFRQADVDGIGQVSIKNLRALLAMLHIQASATVLMKQFGNTHTDGMNFMEFATWWLGRNTTWVPSQILNQAAPDQTVLKIFSITPEVYEILQTEFLAWDPDNSGTITVYALYLIATGKLGLQFEWDSFTATCGQDWADKVMTFSDVLYWCQESVDWRRKSLIMEKAKGETTYNQGDPVSLLRSSGAWEKATVQEVKDNTYVIVFNGNTKVIPFKLAGKFLKSLNSALC</sequence>
<reference evidence="11" key="1">
    <citation type="submission" date="2021-01" db="EMBL/GenBank/DDBJ databases">
        <authorList>
            <person name="Corre E."/>
            <person name="Pelletier E."/>
            <person name="Niang G."/>
            <person name="Scheremetjew M."/>
            <person name="Finn R."/>
            <person name="Kale V."/>
            <person name="Holt S."/>
            <person name="Cochrane G."/>
            <person name="Meng A."/>
            <person name="Brown T."/>
            <person name="Cohen L."/>
        </authorList>
    </citation>
    <scope>NUCLEOTIDE SEQUENCE</scope>
    <source>
        <strain evidence="11">NIES-381</strain>
    </source>
</reference>
<dbReference type="InterPro" id="IPR000719">
    <property type="entry name" value="Prot_kinase_dom"/>
</dbReference>
<dbReference type="Gene3D" id="1.10.510.10">
    <property type="entry name" value="Transferase(Phosphotransferase) domain 1"/>
    <property type="match status" value="1"/>
</dbReference>
<gene>
    <name evidence="11" type="ORF">EGYM00392_LOCUS31509</name>
</gene>
<accession>A0A7S1IRU3</accession>
<organism evidence="11">
    <name type="scientific">Eutreptiella gymnastica</name>
    <dbReference type="NCBI Taxonomy" id="73025"/>
    <lineage>
        <taxon>Eukaryota</taxon>
        <taxon>Discoba</taxon>
        <taxon>Euglenozoa</taxon>
        <taxon>Euglenida</taxon>
        <taxon>Spirocuta</taxon>
        <taxon>Euglenophyceae</taxon>
        <taxon>Eutreptiales</taxon>
        <taxon>Eutreptiaceae</taxon>
        <taxon>Eutreptiella</taxon>
    </lineage>
</organism>
<name>A0A7S1IRU3_9EUGL</name>
<dbReference type="GO" id="GO:0005524">
    <property type="term" value="F:ATP binding"/>
    <property type="evidence" value="ECO:0007669"/>
    <property type="project" value="UniProtKB-KW"/>
</dbReference>
<dbReference type="InterPro" id="IPR050660">
    <property type="entry name" value="NEK_Ser/Thr_kinase"/>
</dbReference>
<keyword evidence="4" id="KW-0547">Nucleotide-binding</keyword>
<comment type="catalytic activity">
    <reaction evidence="7">
        <text>L-threonyl-[protein] + ATP = O-phospho-L-threonyl-[protein] + ADP + H(+)</text>
        <dbReference type="Rhea" id="RHEA:46608"/>
        <dbReference type="Rhea" id="RHEA-COMP:11060"/>
        <dbReference type="Rhea" id="RHEA-COMP:11605"/>
        <dbReference type="ChEBI" id="CHEBI:15378"/>
        <dbReference type="ChEBI" id="CHEBI:30013"/>
        <dbReference type="ChEBI" id="CHEBI:30616"/>
        <dbReference type="ChEBI" id="CHEBI:61977"/>
        <dbReference type="ChEBI" id="CHEBI:456216"/>
        <dbReference type="EC" id="2.7.11.1"/>
    </reaction>
</comment>
<dbReference type="InterPro" id="IPR011992">
    <property type="entry name" value="EF-hand-dom_pair"/>
</dbReference>
<dbReference type="InterPro" id="IPR011009">
    <property type="entry name" value="Kinase-like_dom_sf"/>
</dbReference>
<dbReference type="PROSITE" id="PS50222">
    <property type="entry name" value="EF_HAND_2"/>
    <property type="match status" value="1"/>
</dbReference>
<dbReference type="InterPro" id="IPR002048">
    <property type="entry name" value="EF_hand_dom"/>
</dbReference>
<dbReference type="PROSITE" id="PS50011">
    <property type="entry name" value="PROTEIN_KINASE_DOM"/>
    <property type="match status" value="1"/>
</dbReference>
<dbReference type="EMBL" id="HBGA01084515">
    <property type="protein sequence ID" value="CAD9020395.1"/>
    <property type="molecule type" value="Transcribed_RNA"/>
</dbReference>
<comment type="catalytic activity">
    <reaction evidence="8">
        <text>L-seryl-[protein] + ATP = O-phospho-L-seryl-[protein] + ADP + H(+)</text>
        <dbReference type="Rhea" id="RHEA:17989"/>
        <dbReference type="Rhea" id="RHEA-COMP:9863"/>
        <dbReference type="Rhea" id="RHEA-COMP:11604"/>
        <dbReference type="ChEBI" id="CHEBI:15378"/>
        <dbReference type="ChEBI" id="CHEBI:29999"/>
        <dbReference type="ChEBI" id="CHEBI:30616"/>
        <dbReference type="ChEBI" id="CHEBI:83421"/>
        <dbReference type="ChEBI" id="CHEBI:456216"/>
        <dbReference type="EC" id="2.7.11.1"/>
    </reaction>
</comment>
<dbReference type="InterPro" id="IPR008271">
    <property type="entry name" value="Ser/Thr_kinase_AS"/>
</dbReference>
<dbReference type="Pfam" id="PF00069">
    <property type="entry name" value="Pkinase"/>
    <property type="match status" value="1"/>
</dbReference>
<evidence type="ECO:0000256" key="6">
    <source>
        <dbReference type="ARBA" id="ARBA00022840"/>
    </source>
</evidence>
<feature type="domain" description="EF-hand" evidence="10">
    <location>
        <begin position="219"/>
        <end position="254"/>
    </location>
</feature>
<evidence type="ECO:0000256" key="8">
    <source>
        <dbReference type="ARBA" id="ARBA00048679"/>
    </source>
</evidence>
<dbReference type="EC" id="2.7.11.1" evidence="1"/>
<proteinExistence type="predicted"/>
<evidence type="ECO:0000256" key="4">
    <source>
        <dbReference type="ARBA" id="ARBA00022741"/>
    </source>
</evidence>
<dbReference type="PANTHER" id="PTHR43671">
    <property type="entry name" value="SERINE/THREONINE-PROTEIN KINASE NEK"/>
    <property type="match status" value="1"/>
</dbReference>
<evidence type="ECO:0000256" key="5">
    <source>
        <dbReference type="ARBA" id="ARBA00022777"/>
    </source>
</evidence>
<evidence type="ECO:0000259" key="9">
    <source>
        <dbReference type="PROSITE" id="PS50011"/>
    </source>
</evidence>
<dbReference type="AlphaFoldDB" id="A0A7S1IRU3"/>
<evidence type="ECO:0000313" key="11">
    <source>
        <dbReference type="EMBL" id="CAD9020395.1"/>
    </source>
</evidence>
<keyword evidence="6" id="KW-0067">ATP-binding</keyword>
<dbReference type="PANTHER" id="PTHR43671:SF98">
    <property type="entry name" value="SERINE_THREONINE-PROTEIN KINASE NEK11"/>
    <property type="match status" value="1"/>
</dbReference>
<dbReference type="GO" id="GO:0004674">
    <property type="term" value="F:protein serine/threonine kinase activity"/>
    <property type="evidence" value="ECO:0007669"/>
    <property type="project" value="UniProtKB-KW"/>
</dbReference>
<evidence type="ECO:0000259" key="10">
    <source>
        <dbReference type="PROSITE" id="PS50222"/>
    </source>
</evidence>
<evidence type="ECO:0000256" key="7">
    <source>
        <dbReference type="ARBA" id="ARBA00047899"/>
    </source>
</evidence>
<dbReference type="Gene3D" id="1.10.238.10">
    <property type="entry name" value="EF-hand"/>
    <property type="match status" value="1"/>
</dbReference>
<evidence type="ECO:0000256" key="1">
    <source>
        <dbReference type="ARBA" id="ARBA00012513"/>
    </source>
</evidence>
<dbReference type="SMART" id="SM00220">
    <property type="entry name" value="S_TKc"/>
    <property type="match status" value="1"/>
</dbReference>
<dbReference type="SUPFAM" id="SSF47473">
    <property type="entry name" value="EF-hand"/>
    <property type="match status" value="1"/>
</dbReference>
<feature type="domain" description="Protein kinase" evidence="9">
    <location>
        <begin position="1"/>
        <end position="192"/>
    </location>
</feature>
<dbReference type="GO" id="GO:0005634">
    <property type="term" value="C:nucleus"/>
    <property type="evidence" value="ECO:0007669"/>
    <property type="project" value="TreeGrafter"/>
</dbReference>
<dbReference type="PROSITE" id="PS00108">
    <property type="entry name" value="PROTEIN_KINASE_ST"/>
    <property type="match status" value="1"/>
</dbReference>
<keyword evidence="2" id="KW-0723">Serine/threonine-protein kinase</keyword>
<dbReference type="GO" id="GO:0005509">
    <property type="term" value="F:calcium ion binding"/>
    <property type="evidence" value="ECO:0007669"/>
    <property type="project" value="InterPro"/>
</dbReference>